<dbReference type="InterPro" id="IPR046670">
    <property type="entry name" value="DUF6540"/>
</dbReference>
<protein>
    <submittedName>
        <fullName evidence="1">Uncharacterized protein</fullName>
    </submittedName>
</protein>
<reference evidence="1" key="1">
    <citation type="submission" date="2020-04" db="EMBL/GenBank/DDBJ databases">
        <title>Draft genome resource of the tomato pathogen Pseudocercospora fuligena.</title>
        <authorList>
            <person name="Zaccaron A."/>
        </authorList>
    </citation>
    <scope>NUCLEOTIDE SEQUENCE</scope>
    <source>
        <strain evidence="1">PF001</strain>
    </source>
</reference>
<dbReference type="OrthoDB" id="1658288at2759"/>
<comment type="caution">
    <text evidence="1">The sequence shown here is derived from an EMBL/GenBank/DDBJ whole genome shotgun (WGS) entry which is preliminary data.</text>
</comment>
<gene>
    <name evidence="1" type="ORF">HII31_03527</name>
</gene>
<evidence type="ECO:0000313" key="1">
    <source>
        <dbReference type="EMBL" id="KAF7195059.1"/>
    </source>
</evidence>
<evidence type="ECO:0000313" key="2">
    <source>
        <dbReference type="Proteomes" id="UP000660729"/>
    </source>
</evidence>
<accession>A0A8H6VNV8</accession>
<dbReference type="AlphaFoldDB" id="A0A8H6VNV8"/>
<proteinExistence type="predicted"/>
<name>A0A8H6VNV8_9PEZI</name>
<keyword evidence="2" id="KW-1185">Reference proteome</keyword>
<dbReference type="Pfam" id="PF20174">
    <property type="entry name" value="DUF6540"/>
    <property type="match status" value="1"/>
</dbReference>
<dbReference type="Proteomes" id="UP000660729">
    <property type="component" value="Unassembled WGS sequence"/>
</dbReference>
<sequence>MSERRSLYLAKSRISPSQRAHFGIFYPHGNEPDHNLEEAYSSPPCKGTIIHVVGEPLMSGFTLQFKRNCDEASLPDLKELIFLGSTESSQLFFPKDETYIEEDIPRSSIERAATLISPPPKGQNLRLPIDGIKTKRCQEWTIEYIHSLIDLNLIDKSAHNIAEAHRDPPSHGIFGFKSNSS</sequence>
<dbReference type="EMBL" id="JABCIY010000043">
    <property type="protein sequence ID" value="KAF7195059.1"/>
    <property type="molecule type" value="Genomic_DNA"/>
</dbReference>
<organism evidence="1 2">
    <name type="scientific">Pseudocercospora fuligena</name>
    <dbReference type="NCBI Taxonomy" id="685502"/>
    <lineage>
        <taxon>Eukaryota</taxon>
        <taxon>Fungi</taxon>
        <taxon>Dikarya</taxon>
        <taxon>Ascomycota</taxon>
        <taxon>Pezizomycotina</taxon>
        <taxon>Dothideomycetes</taxon>
        <taxon>Dothideomycetidae</taxon>
        <taxon>Mycosphaerellales</taxon>
        <taxon>Mycosphaerellaceae</taxon>
        <taxon>Pseudocercospora</taxon>
    </lineage>
</organism>